<comment type="caution">
    <text evidence="2">The sequence shown here is derived from an EMBL/GenBank/DDBJ whole genome shotgun (WGS) entry which is preliminary data.</text>
</comment>
<accession>A0ABT0YT39</accession>
<feature type="transmembrane region" description="Helical" evidence="1">
    <location>
        <begin position="12"/>
        <end position="35"/>
    </location>
</feature>
<keyword evidence="3" id="KW-1185">Reference proteome</keyword>
<evidence type="ECO:0000313" key="2">
    <source>
        <dbReference type="EMBL" id="MCM5681895.1"/>
    </source>
</evidence>
<evidence type="ECO:0000256" key="1">
    <source>
        <dbReference type="SAM" id="Phobius"/>
    </source>
</evidence>
<feature type="transmembrane region" description="Helical" evidence="1">
    <location>
        <begin position="168"/>
        <end position="188"/>
    </location>
</feature>
<keyword evidence="1" id="KW-1133">Transmembrane helix</keyword>
<feature type="transmembrane region" description="Helical" evidence="1">
    <location>
        <begin position="55"/>
        <end position="76"/>
    </location>
</feature>
<sequence length="394" mass="43019">MSWRDPMGRAFGSVAFMTVFLYIVYNAGVVGMQTASRALELEGTVSQSTVWVYRFIWFTAAVVGTMFAINICRAVMARLTKRPQHYVKFRPAHIPASIGQAVTQGGQTMCIVLAAGMLTGQFQSNLSLIILPIWTVIVEVIVWKVRVRTERTRARKEGRDAKVIERPSLKALLGSAAYAVIGAFTIGGGSLGNGSIGLGIGLMVASGFFTAWLQQFTQVSVRALGKKVRENLRVQHPNASDNEIEQLFKALPNREKKESNLTTALWQNGLPAVLLLPLLFMPVAGLEQAELVGPASIGWKSFLILLAVPAFSLAQQVALYGSLRVAPDDTMPKSRLALLRGSQVILGGFSDAVFFSVRFTGGDWLVSAVIFVTMSVSFWFAGRRKQKGEDDKKS</sequence>
<feature type="transmembrane region" description="Helical" evidence="1">
    <location>
        <begin position="126"/>
        <end position="147"/>
    </location>
</feature>
<protein>
    <recommendedName>
        <fullName evidence="4">Protein translocase subunit SecY</fullName>
    </recommendedName>
</protein>
<name>A0ABT0YT39_9BURK</name>
<feature type="transmembrane region" description="Helical" evidence="1">
    <location>
        <begin position="364"/>
        <end position="382"/>
    </location>
</feature>
<organism evidence="2 3">
    <name type="scientific">Caldimonas mangrovi</name>
    <dbReference type="NCBI Taxonomy" id="2944811"/>
    <lineage>
        <taxon>Bacteria</taxon>
        <taxon>Pseudomonadati</taxon>
        <taxon>Pseudomonadota</taxon>
        <taxon>Betaproteobacteria</taxon>
        <taxon>Burkholderiales</taxon>
        <taxon>Sphaerotilaceae</taxon>
        <taxon>Caldimonas</taxon>
    </lineage>
</organism>
<reference evidence="2" key="1">
    <citation type="submission" date="2022-05" db="EMBL/GenBank/DDBJ databases">
        <title>Schlegelella sp. nov., isolated from mangrove soil.</title>
        <authorList>
            <person name="Liu Y."/>
            <person name="Ge X."/>
            <person name="Liu W."/>
        </authorList>
    </citation>
    <scope>NUCLEOTIDE SEQUENCE</scope>
    <source>
        <strain evidence="2">S2-27</strain>
    </source>
</reference>
<keyword evidence="1" id="KW-0472">Membrane</keyword>
<feature type="transmembrane region" description="Helical" evidence="1">
    <location>
        <begin position="264"/>
        <end position="283"/>
    </location>
</feature>
<dbReference type="Proteomes" id="UP001165541">
    <property type="component" value="Unassembled WGS sequence"/>
</dbReference>
<dbReference type="RefSeq" id="WP_251780373.1">
    <property type="nucleotide sequence ID" value="NZ_JAMKFE010000014.1"/>
</dbReference>
<evidence type="ECO:0008006" key="4">
    <source>
        <dbReference type="Google" id="ProtNLM"/>
    </source>
</evidence>
<feature type="transmembrane region" description="Helical" evidence="1">
    <location>
        <begin position="97"/>
        <end position="120"/>
    </location>
</feature>
<feature type="transmembrane region" description="Helical" evidence="1">
    <location>
        <begin position="303"/>
        <end position="325"/>
    </location>
</feature>
<keyword evidence="1" id="KW-0812">Transmembrane</keyword>
<feature type="transmembrane region" description="Helical" evidence="1">
    <location>
        <begin position="337"/>
        <end position="358"/>
    </location>
</feature>
<gene>
    <name evidence="2" type="ORF">M8A51_20395</name>
</gene>
<evidence type="ECO:0000313" key="3">
    <source>
        <dbReference type="Proteomes" id="UP001165541"/>
    </source>
</evidence>
<proteinExistence type="predicted"/>
<feature type="transmembrane region" description="Helical" evidence="1">
    <location>
        <begin position="194"/>
        <end position="213"/>
    </location>
</feature>
<dbReference type="EMBL" id="JAMKFE010000014">
    <property type="protein sequence ID" value="MCM5681895.1"/>
    <property type="molecule type" value="Genomic_DNA"/>
</dbReference>